<sequence>MAQRDISPSRSPLSSAASLVSTALPKTTIIINNLHKNDFLVNTQPRHVDFSPNFRKLSLADQIKISILNLETEAARDNKNDNDYYLNHIDHWSNLPFLNRIIVILKDENAAFNIYQYLTSDSESSLTSLFPYIKVSLQENLLSRSKSADALIKSNNENLNVAKTLANFRDFHNSGGREDGKEPEYLYNEPEPHPFDVIRDLSKIGIDVSSYNDENEIPSQFNSQTASVELTDKSPDRTTRMSRTRSLTRTLFKPELKLNTADINQKSSETKPVYPSSPTITLDEMF</sequence>
<dbReference type="OrthoDB" id="4069757at2759"/>
<dbReference type="KEGG" id="pic:PICST_29947"/>
<dbReference type="HOGENOM" id="CLU_069662_0_0_1"/>
<dbReference type="GeneID" id="4837475"/>
<dbReference type="STRING" id="322104.A3LPH5"/>
<feature type="compositionally biased region" description="Polar residues" evidence="1">
    <location>
        <begin position="215"/>
        <end position="228"/>
    </location>
</feature>
<dbReference type="OMA" id="HWSNLPF"/>
<organism evidence="2 3">
    <name type="scientific">Scheffersomyces stipitis (strain ATCC 58785 / CBS 6054 / NBRC 10063 / NRRL Y-11545)</name>
    <name type="common">Yeast</name>
    <name type="synonym">Pichia stipitis</name>
    <dbReference type="NCBI Taxonomy" id="322104"/>
    <lineage>
        <taxon>Eukaryota</taxon>
        <taxon>Fungi</taxon>
        <taxon>Dikarya</taxon>
        <taxon>Ascomycota</taxon>
        <taxon>Saccharomycotina</taxon>
        <taxon>Pichiomycetes</taxon>
        <taxon>Debaryomycetaceae</taxon>
        <taxon>Scheffersomyces</taxon>
    </lineage>
</organism>
<dbReference type="RefSeq" id="XP_001382522.2">
    <property type="nucleotide sequence ID" value="XM_001382485.1"/>
</dbReference>
<evidence type="ECO:0000313" key="3">
    <source>
        <dbReference type="Proteomes" id="UP000002258"/>
    </source>
</evidence>
<dbReference type="InParanoid" id="A3LPH5"/>
<feature type="region of interest" description="Disordered" evidence="1">
    <location>
        <begin position="267"/>
        <end position="286"/>
    </location>
</feature>
<keyword evidence="3" id="KW-1185">Reference proteome</keyword>
<gene>
    <name evidence="2" type="ORF">PICST_29947</name>
</gene>
<dbReference type="FunCoup" id="A3LPH5">
    <property type="interactions" value="108"/>
</dbReference>
<protein>
    <submittedName>
        <fullName evidence="2">Uncharacterized protein</fullName>
    </submittedName>
</protein>
<dbReference type="AlphaFoldDB" id="A3LPH5"/>
<evidence type="ECO:0000313" key="2">
    <source>
        <dbReference type="EMBL" id="ABN64493.2"/>
    </source>
</evidence>
<proteinExistence type="predicted"/>
<feature type="region of interest" description="Disordered" evidence="1">
    <location>
        <begin position="215"/>
        <end position="245"/>
    </location>
</feature>
<accession>A3LPH5</accession>
<name>A3LPH5_PICST</name>
<feature type="compositionally biased region" description="Basic and acidic residues" evidence="1">
    <location>
        <begin position="230"/>
        <end position="239"/>
    </location>
</feature>
<reference evidence="2 3" key="1">
    <citation type="journal article" date="2007" name="Nat. Biotechnol.">
        <title>Genome sequence of the lignocellulose-bioconverting and xylose-fermenting yeast Pichia stipitis.</title>
        <authorList>
            <person name="Jeffries T.W."/>
            <person name="Grigoriev I.V."/>
            <person name="Grimwood J."/>
            <person name="Laplaza J.M."/>
            <person name="Aerts A."/>
            <person name="Salamov A."/>
            <person name="Schmutz J."/>
            <person name="Lindquist E."/>
            <person name="Dehal P."/>
            <person name="Shapiro H."/>
            <person name="Jin Y.S."/>
            <person name="Passoth V."/>
            <person name="Richardson P.M."/>
        </authorList>
    </citation>
    <scope>NUCLEOTIDE SEQUENCE [LARGE SCALE GENOMIC DNA]</scope>
    <source>
        <strain evidence="3">ATCC 58785 / CBS 6054 / NBRC 10063 / NRRL Y-11545</strain>
    </source>
</reference>
<evidence type="ECO:0000256" key="1">
    <source>
        <dbReference type="SAM" id="MobiDB-lite"/>
    </source>
</evidence>
<dbReference type="Proteomes" id="UP000002258">
    <property type="component" value="Chromosome 2"/>
</dbReference>
<dbReference type="EMBL" id="CP000496">
    <property type="protein sequence ID" value="ABN64493.2"/>
    <property type="molecule type" value="Genomic_DNA"/>
</dbReference>
<dbReference type="eggNOG" id="ENOG502T76D">
    <property type="taxonomic scope" value="Eukaryota"/>
</dbReference>